<proteinExistence type="predicted"/>
<dbReference type="InterPro" id="IPR036388">
    <property type="entry name" value="WH-like_DNA-bd_sf"/>
</dbReference>
<dbReference type="GO" id="GO:0003677">
    <property type="term" value="F:DNA binding"/>
    <property type="evidence" value="ECO:0007669"/>
    <property type="project" value="UniProtKB-KW"/>
</dbReference>
<dbReference type="PROSITE" id="PS01117">
    <property type="entry name" value="HTH_MARR_1"/>
    <property type="match status" value="1"/>
</dbReference>
<evidence type="ECO:0000256" key="1">
    <source>
        <dbReference type="ARBA" id="ARBA00023015"/>
    </source>
</evidence>
<dbReference type="InterPro" id="IPR023187">
    <property type="entry name" value="Tscrpt_reg_MarR-type_CS"/>
</dbReference>
<keyword evidence="1" id="KW-0805">Transcription regulation</keyword>
<accession>A0A4R1BGS5</accession>
<evidence type="ECO:0000259" key="4">
    <source>
        <dbReference type="PROSITE" id="PS50995"/>
    </source>
</evidence>
<evidence type="ECO:0000256" key="2">
    <source>
        <dbReference type="ARBA" id="ARBA00023125"/>
    </source>
</evidence>
<evidence type="ECO:0000313" key="6">
    <source>
        <dbReference type="Proteomes" id="UP000295443"/>
    </source>
</evidence>
<dbReference type="InterPro" id="IPR036390">
    <property type="entry name" value="WH_DNA-bd_sf"/>
</dbReference>
<protein>
    <submittedName>
        <fullName evidence="5">MarR family transcriptional regulator</fullName>
    </submittedName>
</protein>
<sequence>MPGRGAGKIVSIETISTGTISNGIRPHPAMHYDFDFFEQGIDRIARQLPGMPRERVVLNRLFFFVFKELDEAYSQHLAGFGLNSTAFLTLVMLMSSEENRVNPCHLSDALIASRTNITRLTDELVHAGWVERRPSTEDRRRVELSLTDSGRTLVRKVLPAVWWLVERQWADFSADEVAEFDRLLRKLLSGLHRLGETP</sequence>
<keyword evidence="2" id="KW-0238">DNA-binding</keyword>
<dbReference type="GO" id="GO:0003700">
    <property type="term" value="F:DNA-binding transcription factor activity"/>
    <property type="evidence" value="ECO:0007669"/>
    <property type="project" value="InterPro"/>
</dbReference>
<keyword evidence="6" id="KW-1185">Reference proteome</keyword>
<gene>
    <name evidence="5" type="ORF">EZJ19_05560</name>
</gene>
<evidence type="ECO:0000256" key="3">
    <source>
        <dbReference type="ARBA" id="ARBA00023163"/>
    </source>
</evidence>
<dbReference type="PRINTS" id="PR00598">
    <property type="entry name" value="HTHMARR"/>
</dbReference>
<dbReference type="OrthoDB" id="5947517at2"/>
<name>A0A4R1BGS5_9PROT</name>
<dbReference type="GO" id="GO:0006950">
    <property type="term" value="P:response to stress"/>
    <property type="evidence" value="ECO:0007669"/>
    <property type="project" value="TreeGrafter"/>
</dbReference>
<evidence type="ECO:0000313" key="5">
    <source>
        <dbReference type="EMBL" id="TCJ16364.1"/>
    </source>
</evidence>
<dbReference type="SMART" id="SM00347">
    <property type="entry name" value="HTH_MARR"/>
    <property type="match status" value="1"/>
</dbReference>
<dbReference type="Pfam" id="PF01047">
    <property type="entry name" value="MarR"/>
    <property type="match status" value="1"/>
</dbReference>
<comment type="caution">
    <text evidence="5">The sequence shown here is derived from an EMBL/GenBank/DDBJ whole genome shotgun (WGS) entry which is preliminary data.</text>
</comment>
<dbReference type="AlphaFoldDB" id="A0A4R1BGS5"/>
<feature type="domain" description="HTH marR-type" evidence="4">
    <location>
        <begin position="55"/>
        <end position="189"/>
    </location>
</feature>
<dbReference type="PANTHER" id="PTHR33164:SF101">
    <property type="entry name" value="TRANSCRIPTIONAL REPRESSOR MPRA"/>
    <property type="match status" value="1"/>
</dbReference>
<dbReference type="Proteomes" id="UP000295443">
    <property type="component" value="Unassembled WGS sequence"/>
</dbReference>
<dbReference type="PANTHER" id="PTHR33164">
    <property type="entry name" value="TRANSCRIPTIONAL REGULATOR, MARR FAMILY"/>
    <property type="match status" value="1"/>
</dbReference>
<dbReference type="EMBL" id="SJZB01000018">
    <property type="protein sequence ID" value="TCJ16364.1"/>
    <property type="molecule type" value="Genomic_DNA"/>
</dbReference>
<dbReference type="InterPro" id="IPR039422">
    <property type="entry name" value="MarR/SlyA-like"/>
</dbReference>
<dbReference type="Gene3D" id="1.10.10.10">
    <property type="entry name" value="Winged helix-like DNA-binding domain superfamily/Winged helix DNA-binding domain"/>
    <property type="match status" value="1"/>
</dbReference>
<dbReference type="PROSITE" id="PS50995">
    <property type="entry name" value="HTH_MARR_2"/>
    <property type="match status" value="1"/>
</dbReference>
<dbReference type="InterPro" id="IPR000835">
    <property type="entry name" value="HTH_MarR-typ"/>
</dbReference>
<dbReference type="SUPFAM" id="SSF46785">
    <property type="entry name" value="Winged helix' DNA-binding domain"/>
    <property type="match status" value="1"/>
</dbReference>
<reference evidence="5 6" key="1">
    <citation type="submission" date="2019-03" db="EMBL/GenBank/DDBJ databases">
        <title>Genome sequence of Thiobacillaceae bacterium LSR1, a sulfur-oxidizing bacterium isolated from freshwater sediment.</title>
        <authorList>
            <person name="Li S."/>
        </authorList>
    </citation>
    <scope>NUCLEOTIDE SEQUENCE [LARGE SCALE GENOMIC DNA]</scope>
    <source>
        <strain evidence="5 6">LSR1</strain>
    </source>
</reference>
<keyword evidence="3" id="KW-0804">Transcription</keyword>
<organism evidence="5 6">
    <name type="scientific">Parasulfuritortus cantonensis</name>
    <dbReference type="NCBI Taxonomy" id="2528202"/>
    <lineage>
        <taxon>Bacteria</taxon>
        <taxon>Pseudomonadati</taxon>
        <taxon>Pseudomonadota</taxon>
        <taxon>Betaproteobacteria</taxon>
        <taxon>Nitrosomonadales</taxon>
        <taxon>Thiobacillaceae</taxon>
        <taxon>Parasulfuritortus</taxon>
    </lineage>
</organism>